<dbReference type="PROSITE" id="PS00216">
    <property type="entry name" value="SUGAR_TRANSPORT_1"/>
    <property type="match status" value="1"/>
</dbReference>
<accession>Q0RPM4</accession>
<name>Q0RPM4_FRAAA</name>
<dbReference type="eggNOG" id="COG0477">
    <property type="taxonomic scope" value="Bacteria"/>
</dbReference>
<evidence type="ECO:0000256" key="2">
    <source>
        <dbReference type="ARBA" id="ARBA00022448"/>
    </source>
</evidence>
<feature type="transmembrane region" description="Helical" evidence="7">
    <location>
        <begin position="59"/>
        <end position="77"/>
    </location>
</feature>
<evidence type="ECO:0000256" key="4">
    <source>
        <dbReference type="ARBA" id="ARBA00022692"/>
    </source>
</evidence>
<dbReference type="InterPro" id="IPR020846">
    <property type="entry name" value="MFS_dom"/>
</dbReference>
<dbReference type="SUPFAM" id="SSF103473">
    <property type="entry name" value="MFS general substrate transporter"/>
    <property type="match status" value="1"/>
</dbReference>
<dbReference type="KEGG" id="fal:FRAAL1857"/>
<feature type="transmembrane region" description="Helical" evidence="7">
    <location>
        <begin position="89"/>
        <end position="111"/>
    </location>
</feature>
<feature type="transmembrane region" description="Helical" evidence="7">
    <location>
        <begin position="310"/>
        <end position="330"/>
    </location>
</feature>
<gene>
    <name evidence="9" type="ordered locus">FRAAL1857</name>
</gene>
<evidence type="ECO:0000256" key="7">
    <source>
        <dbReference type="SAM" id="Phobius"/>
    </source>
</evidence>
<dbReference type="GO" id="GO:0005886">
    <property type="term" value="C:plasma membrane"/>
    <property type="evidence" value="ECO:0007669"/>
    <property type="project" value="UniProtKB-SubCell"/>
</dbReference>
<dbReference type="InterPro" id="IPR005829">
    <property type="entry name" value="Sugar_transporter_CS"/>
</dbReference>
<dbReference type="STRING" id="326424.FRAAL1857"/>
<organism evidence="9 10">
    <name type="scientific">Frankia alni (strain DSM 45986 / CECT 9034 / ACN14a)</name>
    <dbReference type="NCBI Taxonomy" id="326424"/>
    <lineage>
        <taxon>Bacteria</taxon>
        <taxon>Bacillati</taxon>
        <taxon>Actinomycetota</taxon>
        <taxon>Actinomycetes</taxon>
        <taxon>Frankiales</taxon>
        <taxon>Frankiaceae</taxon>
        <taxon>Frankia</taxon>
    </lineage>
</organism>
<dbReference type="Pfam" id="PF07690">
    <property type="entry name" value="MFS_1"/>
    <property type="match status" value="1"/>
</dbReference>
<feature type="transmembrane region" description="Helical" evidence="7">
    <location>
        <begin position="448"/>
        <end position="470"/>
    </location>
</feature>
<dbReference type="Gene3D" id="1.20.1250.20">
    <property type="entry name" value="MFS general substrate transporter like domains"/>
    <property type="match status" value="1"/>
</dbReference>
<keyword evidence="2" id="KW-0813">Transport</keyword>
<feature type="transmembrane region" description="Helical" evidence="7">
    <location>
        <begin position="117"/>
        <end position="138"/>
    </location>
</feature>
<evidence type="ECO:0000256" key="6">
    <source>
        <dbReference type="ARBA" id="ARBA00023136"/>
    </source>
</evidence>
<dbReference type="EMBL" id="CT573213">
    <property type="protein sequence ID" value="CAJ60507.1"/>
    <property type="molecule type" value="Genomic_DNA"/>
</dbReference>
<evidence type="ECO:0000256" key="5">
    <source>
        <dbReference type="ARBA" id="ARBA00022989"/>
    </source>
</evidence>
<dbReference type="PANTHER" id="PTHR42718:SF46">
    <property type="entry name" value="BLR6921 PROTEIN"/>
    <property type="match status" value="1"/>
</dbReference>
<keyword evidence="9" id="KW-0762">Sugar transport</keyword>
<feature type="transmembrane region" description="Helical" evidence="7">
    <location>
        <begin position="175"/>
        <end position="197"/>
    </location>
</feature>
<keyword evidence="5 7" id="KW-1133">Transmembrane helix</keyword>
<keyword evidence="4 7" id="KW-0812">Transmembrane</keyword>
<reference evidence="9 10" key="1">
    <citation type="journal article" date="2007" name="Genome Res.">
        <title>Genome characteristics of facultatively symbiotic Frankia sp. strains reflect host range and host plant biogeography.</title>
        <authorList>
            <person name="Normand P."/>
            <person name="Lapierre P."/>
            <person name="Tisa L.S."/>
            <person name="Gogarten J.P."/>
            <person name="Alloisio N."/>
            <person name="Bagnarol E."/>
            <person name="Bassi C.A."/>
            <person name="Berry A.M."/>
            <person name="Bickhart D.M."/>
            <person name="Choisne N."/>
            <person name="Couloux A."/>
            <person name="Cournoyer B."/>
            <person name="Cruveiller S."/>
            <person name="Daubin V."/>
            <person name="Demange N."/>
            <person name="Francino M.P."/>
            <person name="Goltsman E."/>
            <person name="Huang Y."/>
            <person name="Kopp O.R."/>
            <person name="Labarre L."/>
            <person name="Lapidus A."/>
            <person name="Lavire C."/>
            <person name="Marechal J."/>
            <person name="Martinez M."/>
            <person name="Mastronunzio J.E."/>
            <person name="Mullin B.C."/>
            <person name="Niemann J."/>
            <person name="Pujic P."/>
            <person name="Rawnsley T."/>
            <person name="Rouy Z."/>
            <person name="Schenowitz C."/>
            <person name="Sellstedt A."/>
            <person name="Tavares F."/>
            <person name="Tomkins J.P."/>
            <person name="Vallenet D."/>
            <person name="Valverde C."/>
            <person name="Wall L.G."/>
            <person name="Wang Y."/>
            <person name="Medigue C."/>
            <person name="Benson D.R."/>
        </authorList>
    </citation>
    <scope>NUCLEOTIDE SEQUENCE [LARGE SCALE GENOMIC DNA]</scope>
    <source>
        <strain evidence="10">DSM 45986 / CECT 9034 / ACN14a</strain>
    </source>
</reference>
<evidence type="ECO:0000313" key="10">
    <source>
        <dbReference type="Proteomes" id="UP000000657"/>
    </source>
</evidence>
<feature type="transmembrane region" description="Helical" evidence="7">
    <location>
        <begin position="209"/>
        <end position="229"/>
    </location>
</feature>
<dbReference type="GO" id="GO:0022857">
    <property type="term" value="F:transmembrane transporter activity"/>
    <property type="evidence" value="ECO:0007669"/>
    <property type="project" value="InterPro"/>
</dbReference>
<evidence type="ECO:0000313" key="9">
    <source>
        <dbReference type="EMBL" id="CAJ60507.1"/>
    </source>
</evidence>
<protein>
    <submittedName>
        <fullName evidence="9">MFS sugar transporter protein</fullName>
    </submittedName>
</protein>
<feature type="transmembrane region" description="Helical" evidence="7">
    <location>
        <begin position="404"/>
        <end position="428"/>
    </location>
</feature>
<dbReference type="InterPro" id="IPR011701">
    <property type="entry name" value="MFS"/>
</dbReference>
<dbReference type="AlphaFoldDB" id="Q0RPM4"/>
<dbReference type="PROSITE" id="PS50850">
    <property type="entry name" value="MFS"/>
    <property type="match status" value="1"/>
</dbReference>
<keyword evidence="6 7" id="KW-0472">Membrane</keyword>
<dbReference type="CDD" id="cd17321">
    <property type="entry name" value="MFS_MMR_MDR_like"/>
    <property type="match status" value="1"/>
</dbReference>
<dbReference type="Gene3D" id="1.20.1720.10">
    <property type="entry name" value="Multidrug resistance protein D"/>
    <property type="match status" value="1"/>
</dbReference>
<feature type="transmembrane region" description="Helical" evidence="7">
    <location>
        <begin position="235"/>
        <end position="258"/>
    </location>
</feature>
<dbReference type="HOGENOM" id="CLU_000960_28_2_11"/>
<feature type="transmembrane region" description="Helical" evidence="7">
    <location>
        <begin position="279"/>
        <end position="298"/>
    </location>
</feature>
<comment type="subcellular location">
    <subcellularLocation>
        <location evidence="1">Cell membrane</location>
        <topology evidence="1">Multi-pass membrane protein</topology>
    </subcellularLocation>
</comment>
<dbReference type="RefSeq" id="WP_011603034.1">
    <property type="nucleotide sequence ID" value="NC_008278.1"/>
</dbReference>
<feature type="transmembrane region" description="Helical" evidence="7">
    <location>
        <begin position="21"/>
        <end position="44"/>
    </location>
</feature>
<dbReference type="Proteomes" id="UP000000657">
    <property type="component" value="Chromosome"/>
</dbReference>
<dbReference type="InterPro" id="IPR036259">
    <property type="entry name" value="MFS_trans_sf"/>
</dbReference>
<feature type="transmembrane region" description="Helical" evidence="7">
    <location>
        <begin position="150"/>
        <end position="169"/>
    </location>
</feature>
<dbReference type="OrthoDB" id="7375466at2"/>
<feature type="transmembrane region" description="Helical" evidence="7">
    <location>
        <begin position="368"/>
        <end position="392"/>
    </location>
</feature>
<keyword evidence="10" id="KW-1185">Reference proteome</keyword>
<feature type="domain" description="Major facilitator superfamily (MFS) profile" evidence="8">
    <location>
        <begin position="22"/>
        <end position="474"/>
    </location>
</feature>
<feature type="transmembrane region" description="Helical" evidence="7">
    <location>
        <begin position="342"/>
        <end position="362"/>
    </location>
</feature>
<evidence type="ECO:0000256" key="3">
    <source>
        <dbReference type="ARBA" id="ARBA00022475"/>
    </source>
</evidence>
<evidence type="ECO:0000259" key="8">
    <source>
        <dbReference type="PROSITE" id="PS50850"/>
    </source>
</evidence>
<evidence type="ECO:0000256" key="1">
    <source>
        <dbReference type="ARBA" id="ARBA00004651"/>
    </source>
</evidence>
<sequence>MSTPSTAPAGSPTTGHRHLGLSLALLALAQLIFSLDLNIVFVALPDIKETLHFSGQTEQWVVSAYAVFAGGFLLLGGRAADLLGRRRMFVLALAIYAVSSFVGGLAGAPAVLVVARAVQGIGAALLLPSTLSLINTLFEEGPRRNRALAVWGGAGASGLTVGALLGGVLTQAFGWSAVFFVNVPLAVLVALAALAVIPADAPRHAARRFDLPGALTVTAGATMLVFVLVQGPESGWTSGGVVAGVVAAAILLPAFIVLEARTADPLLALRLLRNRPLTVAITVTFIYMATFGTLPYFLTLLLQEVHGYNALRTGLAFLIPSVAIATGTQVGERMTNAVGARLTLLAGFAFGAVGTAVLALGFDSARSFSVLLPGLILSGIAQGVVWTAMWIAAASGVAAREQGVASGMASTTLNIGNAVGLAVLVAVATADIADQQGDRLRADLADGAFTAVLLTAAGMVIGLLLVAFALPRTPAAATVPALDLDEPVPVTEAR</sequence>
<keyword evidence="3" id="KW-1003">Cell membrane</keyword>
<proteinExistence type="predicted"/>
<dbReference type="PANTHER" id="PTHR42718">
    <property type="entry name" value="MAJOR FACILITATOR SUPERFAMILY MULTIDRUG TRANSPORTER MFSC"/>
    <property type="match status" value="1"/>
</dbReference>